<dbReference type="InterPro" id="IPR018202">
    <property type="entry name" value="Ser_caboxypep_ser_AS"/>
</dbReference>
<dbReference type="Proteomes" id="UP000013827">
    <property type="component" value="Unassembled WGS sequence"/>
</dbReference>
<evidence type="ECO:0000256" key="2">
    <source>
        <dbReference type="ARBA" id="ARBA00022645"/>
    </source>
</evidence>
<dbReference type="InterPro" id="IPR001563">
    <property type="entry name" value="Peptidase_S10"/>
</dbReference>
<dbReference type="eggNOG" id="KOG1282">
    <property type="taxonomic scope" value="Eukaryota"/>
</dbReference>
<dbReference type="PaxDb" id="2903-EOD24088"/>
<dbReference type="AlphaFoldDB" id="A0A0D3JKQ3"/>
<feature type="chain" id="PRO_5044043141" description="Carboxypeptidase" evidence="7">
    <location>
        <begin position="18"/>
        <end position="490"/>
    </location>
</feature>
<dbReference type="EC" id="3.4.16.-" evidence="7"/>
<dbReference type="Gene3D" id="3.40.50.1820">
    <property type="entry name" value="alpha/beta hydrolase"/>
    <property type="match status" value="1"/>
</dbReference>
<evidence type="ECO:0000313" key="10">
    <source>
        <dbReference type="Proteomes" id="UP000013827"/>
    </source>
</evidence>
<reference evidence="9" key="2">
    <citation type="submission" date="2024-10" db="UniProtKB">
        <authorList>
            <consortium name="EnsemblProtists"/>
        </authorList>
    </citation>
    <scope>IDENTIFICATION</scope>
</reference>
<evidence type="ECO:0000313" key="9">
    <source>
        <dbReference type="EnsemblProtists" id="EOD24088"/>
    </source>
</evidence>
<name>A0A0D3JKQ3_EMIH1</name>
<evidence type="ECO:0000256" key="6">
    <source>
        <dbReference type="ARBA" id="ARBA00023180"/>
    </source>
</evidence>
<sequence>MILVAVVAATAYSAARGGTLAEVTQPASAAICDNVTQHSGYFKLTTGRKHYFYWFFESRSAPKTDPLVLWMTGGPGCSSEVALFGENGPCSVSAAGTGTIRNKYSWNTRANLVYIDQPAGTGFSYGSGLDHDEAGVARDMYDFLQQLLQAHPSLQPLDFYVVGESYAGHYVPAVTHEVWANNKALPSGAIQINLKGRVDPRLADIRSGSTSRVTRDERHIISRARPWPTGYRRDGTSVGNGLVAPEIQYQYYKDMVVSTNGHKPAVGNLTHAAMQAATPACIAAIKACQAVAASCLVAIEVCNAALLLPYQASGMNVYDMREPCEKPPLCYDFSNVATYLDRAEVRAALGVGQRKWSDCNHVVALGFELSGDWMQSYEKKLPDQLGDGVRVLIYAGDQDYICNWLGNQAWAQATSRRRTAPTLRPPARCRGWRAASKRARSSRRTASPFCVCTTPATWSLATSQPTRSRCSMPSSTARCEGQTHRRGGSA</sequence>
<dbReference type="Pfam" id="PF00450">
    <property type="entry name" value="Peptidase_S10"/>
    <property type="match status" value="2"/>
</dbReference>
<keyword evidence="5 7" id="KW-0378">Hydrolase</keyword>
<keyword evidence="6" id="KW-0325">Glycoprotein</keyword>
<accession>A0A0D3JKQ3</accession>
<dbReference type="RefSeq" id="XP_005776517.1">
    <property type="nucleotide sequence ID" value="XM_005776460.1"/>
</dbReference>
<dbReference type="PANTHER" id="PTHR11802">
    <property type="entry name" value="SERINE PROTEASE FAMILY S10 SERINE CARBOXYPEPTIDASE"/>
    <property type="match status" value="1"/>
</dbReference>
<evidence type="ECO:0000256" key="8">
    <source>
        <dbReference type="SAM" id="MobiDB-lite"/>
    </source>
</evidence>
<keyword evidence="4 7" id="KW-0732">Signal</keyword>
<feature type="compositionally biased region" description="Polar residues" evidence="8">
    <location>
        <begin position="465"/>
        <end position="477"/>
    </location>
</feature>
<keyword evidence="2 7" id="KW-0121">Carboxypeptidase</keyword>
<keyword evidence="10" id="KW-1185">Reference proteome</keyword>
<dbReference type="GO" id="GO:0004185">
    <property type="term" value="F:serine-type carboxypeptidase activity"/>
    <property type="evidence" value="ECO:0007669"/>
    <property type="project" value="UniProtKB-UniRule"/>
</dbReference>
<proteinExistence type="inferred from homology"/>
<dbReference type="Gene3D" id="1.10.287.410">
    <property type="match status" value="1"/>
</dbReference>
<evidence type="ECO:0000256" key="7">
    <source>
        <dbReference type="RuleBase" id="RU361156"/>
    </source>
</evidence>
<protein>
    <recommendedName>
        <fullName evidence="7">Carboxypeptidase</fullName>
        <ecNumber evidence="7">3.4.16.-</ecNumber>
    </recommendedName>
</protein>
<dbReference type="SUPFAM" id="SSF53474">
    <property type="entry name" value="alpha/beta-Hydrolases"/>
    <property type="match status" value="1"/>
</dbReference>
<dbReference type="STRING" id="2903.R1CMB5"/>
<dbReference type="GO" id="GO:0006508">
    <property type="term" value="P:proteolysis"/>
    <property type="evidence" value="ECO:0007669"/>
    <property type="project" value="UniProtKB-KW"/>
</dbReference>
<dbReference type="InterPro" id="IPR029058">
    <property type="entry name" value="AB_hydrolase_fold"/>
</dbReference>
<dbReference type="HOGENOM" id="CLU_008523_10_2_1"/>
<dbReference type="PRINTS" id="PR00724">
    <property type="entry name" value="CRBOXYPTASEC"/>
</dbReference>
<dbReference type="GeneID" id="17269634"/>
<evidence type="ECO:0000256" key="4">
    <source>
        <dbReference type="ARBA" id="ARBA00022729"/>
    </source>
</evidence>
<comment type="similarity">
    <text evidence="1 7">Belongs to the peptidase S10 family.</text>
</comment>
<keyword evidence="3 7" id="KW-0645">Protease</keyword>
<dbReference type="EnsemblProtists" id="EOD24088">
    <property type="protein sequence ID" value="EOD24088"/>
    <property type="gene ID" value="EMIHUDRAFT_450683"/>
</dbReference>
<evidence type="ECO:0000256" key="5">
    <source>
        <dbReference type="ARBA" id="ARBA00022801"/>
    </source>
</evidence>
<dbReference type="PANTHER" id="PTHR11802:SF113">
    <property type="entry name" value="SERINE CARBOXYPEPTIDASE CTSA-4.1"/>
    <property type="match status" value="1"/>
</dbReference>
<feature type="signal peptide" evidence="7">
    <location>
        <begin position="1"/>
        <end position="17"/>
    </location>
</feature>
<feature type="region of interest" description="Disordered" evidence="8">
    <location>
        <begin position="465"/>
        <end position="490"/>
    </location>
</feature>
<evidence type="ECO:0000256" key="3">
    <source>
        <dbReference type="ARBA" id="ARBA00022670"/>
    </source>
</evidence>
<dbReference type="PROSITE" id="PS00131">
    <property type="entry name" value="CARBOXYPEPT_SER_SER"/>
    <property type="match status" value="1"/>
</dbReference>
<evidence type="ECO:0000256" key="1">
    <source>
        <dbReference type="ARBA" id="ARBA00009431"/>
    </source>
</evidence>
<reference evidence="10" key="1">
    <citation type="journal article" date="2013" name="Nature">
        <title>Pan genome of the phytoplankton Emiliania underpins its global distribution.</title>
        <authorList>
            <person name="Read B.A."/>
            <person name="Kegel J."/>
            <person name="Klute M.J."/>
            <person name="Kuo A."/>
            <person name="Lefebvre S.C."/>
            <person name="Maumus F."/>
            <person name="Mayer C."/>
            <person name="Miller J."/>
            <person name="Monier A."/>
            <person name="Salamov A."/>
            <person name="Young J."/>
            <person name="Aguilar M."/>
            <person name="Claverie J.M."/>
            <person name="Frickenhaus S."/>
            <person name="Gonzalez K."/>
            <person name="Herman E.K."/>
            <person name="Lin Y.C."/>
            <person name="Napier J."/>
            <person name="Ogata H."/>
            <person name="Sarno A.F."/>
            <person name="Shmutz J."/>
            <person name="Schroeder D."/>
            <person name="de Vargas C."/>
            <person name="Verret F."/>
            <person name="von Dassow P."/>
            <person name="Valentin K."/>
            <person name="Van de Peer Y."/>
            <person name="Wheeler G."/>
            <person name="Dacks J.B."/>
            <person name="Delwiche C.F."/>
            <person name="Dyhrman S.T."/>
            <person name="Glockner G."/>
            <person name="John U."/>
            <person name="Richards T."/>
            <person name="Worden A.Z."/>
            <person name="Zhang X."/>
            <person name="Grigoriev I.V."/>
            <person name="Allen A.E."/>
            <person name="Bidle K."/>
            <person name="Borodovsky M."/>
            <person name="Bowler C."/>
            <person name="Brownlee C."/>
            <person name="Cock J.M."/>
            <person name="Elias M."/>
            <person name="Gladyshev V.N."/>
            <person name="Groth M."/>
            <person name="Guda C."/>
            <person name="Hadaegh A."/>
            <person name="Iglesias-Rodriguez M.D."/>
            <person name="Jenkins J."/>
            <person name="Jones B.M."/>
            <person name="Lawson T."/>
            <person name="Leese F."/>
            <person name="Lindquist E."/>
            <person name="Lobanov A."/>
            <person name="Lomsadze A."/>
            <person name="Malik S.B."/>
            <person name="Marsh M.E."/>
            <person name="Mackinder L."/>
            <person name="Mock T."/>
            <person name="Mueller-Roeber B."/>
            <person name="Pagarete A."/>
            <person name="Parker M."/>
            <person name="Probert I."/>
            <person name="Quesneville H."/>
            <person name="Raines C."/>
            <person name="Rensing S.A."/>
            <person name="Riano-Pachon D.M."/>
            <person name="Richier S."/>
            <person name="Rokitta S."/>
            <person name="Shiraiwa Y."/>
            <person name="Soanes D.M."/>
            <person name="van der Giezen M."/>
            <person name="Wahlund T.M."/>
            <person name="Williams B."/>
            <person name="Wilson W."/>
            <person name="Wolfe G."/>
            <person name="Wurch L.L."/>
        </authorList>
    </citation>
    <scope>NUCLEOTIDE SEQUENCE</scope>
</reference>
<organism evidence="9 10">
    <name type="scientific">Emiliania huxleyi (strain CCMP1516)</name>
    <dbReference type="NCBI Taxonomy" id="280463"/>
    <lineage>
        <taxon>Eukaryota</taxon>
        <taxon>Haptista</taxon>
        <taxon>Haptophyta</taxon>
        <taxon>Prymnesiophyceae</taxon>
        <taxon>Isochrysidales</taxon>
        <taxon>Noelaerhabdaceae</taxon>
        <taxon>Emiliania</taxon>
    </lineage>
</organism>
<dbReference type="KEGG" id="ehx:EMIHUDRAFT_450683"/>